<dbReference type="GO" id="GO:0015421">
    <property type="term" value="F:ABC-type oligopeptide transporter activity"/>
    <property type="evidence" value="ECO:0007669"/>
    <property type="project" value="TreeGrafter"/>
</dbReference>
<dbReference type="PANTHER" id="PTHR43394:SF1">
    <property type="entry name" value="ATP-BINDING CASSETTE SUB-FAMILY B MEMBER 10, MITOCHONDRIAL"/>
    <property type="match status" value="1"/>
</dbReference>
<evidence type="ECO:0000256" key="9">
    <source>
        <dbReference type="ARBA" id="ARBA00022967"/>
    </source>
</evidence>
<dbReference type="PROSITE" id="PS00211">
    <property type="entry name" value="ABC_TRANSPORTER_1"/>
    <property type="match status" value="1"/>
</dbReference>
<proteinExistence type="predicted"/>
<keyword evidence="10 13" id="KW-1133">Transmembrane helix</keyword>
<evidence type="ECO:0000256" key="7">
    <source>
        <dbReference type="ARBA" id="ARBA00022741"/>
    </source>
</evidence>
<dbReference type="InterPro" id="IPR036640">
    <property type="entry name" value="ABC1_TM_sf"/>
</dbReference>
<comment type="subcellular location">
    <subcellularLocation>
        <location evidence="1">Cell membrane</location>
        <topology evidence="1">Multi-pass membrane protein</topology>
    </subcellularLocation>
</comment>
<dbReference type="Proteomes" id="UP000229366">
    <property type="component" value="Unassembled WGS sequence"/>
</dbReference>
<dbReference type="InterPro" id="IPR005896">
    <property type="entry name" value="NdvA"/>
</dbReference>
<keyword evidence="6 13" id="KW-0812">Transmembrane</keyword>
<dbReference type="InterPro" id="IPR003593">
    <property type="entry name" value="AAA+_ATPase"/>
</dbReference>
<dbReference type="Gene3D" id="1.20.1560.10">
    <property type="entry name" value="ABC transporter type 1, transmembrane domain"/>
    <property type="match status" value="1"/>
</dbReference>
<dbReference type="CDD" id="cd18562">
    <property type="entry name" value="ABC_6TM_NdvA_beta-glucan_exporter_like"/>
    <property type="match status" value="1"/>
</dbReference>
<feature type="domain" description="ABC transmembrane type-1" evidence="15">
    <location>
        <begin position="22"/>
        <end position="310"/>
    </location>
</feature>
<dbReference type="PANTHER" id="PTHR43394">
    <property type="entry name" value="ATP-DEPENDENT PERMEASE MDL1, MITOCHONDRIAL"/>
    <property type="match status" value="1"/>
</dbReference>
<dbReference type="Pfam" id="PF00005">
    <property type="entry name" value="ABC_tran"/>
    <property type="match status" value="1"/>
</dbReference>
<dbReference type="Gene3D" id="3.40.50.300">
    <property type="entry name" value="P-loop containing nucleotide triphosphate hydrolases"/>
    <property type="match status" value="1"/>
</dbReference>
<evidence type="ECO:0000256" key="5">
    <source>
        <dbReference type="ARBA" id="ARBA00022597"/>
    </source>
</evidence>
<dbReference type="GO" id="GO:0005886">
    <property type="term" value="C:plasma membrane"/>
    <property type="evidence" value="ECO:0007669"/>
    <property type="project" value="UniProtKB-SubCell"/>
</dbReference>
<evidence type="ECO:0000256" key="13">
    <source>
        <dbReference type="SAM" id="Phobius"/>
    </source>
</evidence>
<name>A0A2M8VZU1_9BURK</name>
<dbReference type="PROSITE" id="PS50893">
    <property type="entry name" value="ABC_TRANSPORTER_2"/>
    <property type="match status" value="1"/>
</dbReference>
<keyword evidence="11" id="KW-0445">Lipid transport</keyword>
<dbReference type="InterPro" id="IPR027417">
    <property type="entry name" value="P-loop_NTPase"/>
</dbReference>
<dbReference type="InterPro" id="IPR003439">
    <property type="entry name" value="ABC_transporter-like_ATP-bd"/>
</dbReference>
<accession>A0A2M8VZU1</accession>
<evidence type="ECO:0000313" key="17">
    <source>
        <dbReference type="Proteomes" id="UP000229366"/>
    </source>
</evidence>
<dbReference type="GO" id="GO:0016887">
    <property type="term" value="F:ATP hydrolysis activity"/>
    <property type="evidence" value="ECO:0007669"/>
    <property type="project" value="InterPro"/>
</dbReference>
<dbReference type="SMART" id="SM00382">
    <property type="entry name" value="AAA"/>
    <property type="match status" value="1"/>
</dbReference>
<dbReference type="NCBIfam" id="NF010178">
    <property type="entry name" value="PRK13657.1"/>
    <property type="match status" value="1"/>
</dbReference>
<evidence type="ECO:0000256" key="6">
    <source>
        <dbReference type="ARBA" id="ARBA00022692"/>
    </source>
</evidence>
<evidence type="ECO:0000256" key="1">
    <source>
        <dbReference type="ARBA" id="ARBA00004651"/>
    </source>
</evidence>
<feature type="transmembrane region" description="Helical" evidence="13">
    <location>
        <begin position="245"/>
        <end position="272"/>
    </location>
</feature>
<feature type="transmembrane region" description="Helical" evidence="13">
    <location>
        <begin position="135"/>
        <end position="161"/>
    </location>
</feature>
<evidence type="ECO:0000256" key="3">
    <source>
        <dbReference type="ARBA" id="ARBA00022475"/>
    </source>
</evidence>
<dbReference type="SUPFAM" id="SSF52540">
    <property type="entry name" value="P-loop containing nucleoside triphosphate hydrolases"/>
    <property type="match status" value="1"/>
</dbReference>
<gene>
    <name evidence="16" type="ORF">B0G85_0785</name>
</gene>
<keyword evidence="8 16" id="KW-0067">ATP-binding</keyword>
<keyword evidence="3" id="KW-1003">Cell membrane</keyword>
<evidence type="ECO:0000256" key="12">
    <source>
        <dbReference type="ARBA" id="ARBA00023136"/>
    </source>
</evidence>
<keyword evidence="12 13" id="KW-0472">Membrane</keyword>
<evidence type="ECO:0000256" key="2">
    <source>
        <dbReference type="ARBA" id="ARBA00022448"/>
    </source>
</evidence>
<dbReference type="PROSITE" id="PS50929">
    <property type="entry name" value="ABC_TM1F"/>
    <property type="match status" value="1"/>
</dbReference>
<dbReference type="FunFam" id="3.40.50.300:FF:000221">
    <property type="entry name" value="Multidrug ABC transporter ATP-binding protein"/>
    <property type="match status" value="1"/>
</dbReference>
<feature type="transmembrane region" description="Helical" evidence="13">
    <location>
        <begin position="278"/>
        <end position="298"/>
    </location>
</feature>
<dbReference type="RefSeq" id="WP_100379093.1">
    <property type="nucleotide sequence ID" value="NZ_CBCSBW010000001.1"/>
</dbReference>
<feature type="transmembrane region" description="Helical" evidence="13">
    <location>
        <begin position="20"/>
        <end position="45"/>
    </location>
</feature>
<evidence type="ECO:0000259" key="15">
    <source>
        <dbReference type="PROSITE" id="PS50929"/>
    </source>
</evidence>
<dbReference type="SUPFAM" id="SSF90123">
    <property type="entry name" value="ABC transporter transmembrane region"/>
    <property type="match status" value="1"/>
</dbReference>
<keyword evidence="7" id="KW-0547">Nucleotide-binding</keyword>
<feature type="domain" description="ABC transporter" evidence="14">
    <location>
        <begin position="344"/>
        <end position="578"/>
    </location>
</feature>
<organism evidence="16 17">
    <name type="scientific">Polynucleobacter brandtiae</name>
    <dbReference type="NCBI Taxonomy" id="1938816"/>
    <lineage>
        <taxon>Bacteria</taxon>
        <taxon>Pseudomonadati</taxon>
        <taxon>Pseudomonadota</taxon>
        <taxon>Betaproteobacteria</taxon>
        <taxon>Burkholderiales</taxon>
        <taxon>Burkholderiaceae</taxon>
        <taxon>Polynucleobacter</taxon>
    </lineage>
</organism>
<feature type="transmembrane region" description="Helical" evidence="13">
    <location>
        <begin position="65"/>
        <end position="89"/>
    </location>
</feature>
<keyword evidence="2" id="KW-0813">Transport</keyword>
<evidence type="ECO:0000256" key="11">
    <source>
        <dbReference type="ARBA" id="ARBA00023055"/>
    </source>
</evidence>
<dbReference type="InterPro" id="IPR017871">
    <property type="entry name" value="ABC_transporter-like_CS"/>
</dbReference>
<dbReference type="GO" id="GO:0006869">
    <property type="term" value="P:lipid transport"/>
    <property type="evidence" value="ECO:0007669"/>
    <property type="project" value="UniProtKB-KW"/>
</dbReference>
<dbReference type="GO" id="GO:0005524">
    <property type="term" value="F:ATP binding"/>
    <property type="evidence" value="ECO:0007669"/>
    <property type="project" value="UniProtKB-KW"/>
</dbReference>
<keyword evidence="17" id="KW-1185">Reference proteome</keyword>
<keyword evidence="5" id="KW-0762">Sugar transport</keyword>
<keyword evidence="9" id="KW-1278">Translocase</keyword>
<dbReference type="InterPro" id="IPR011527">
    <property type="entry name" value="ABC1_TM_dom"/>
</dbReference>
<reference evidence="16 17" key="1">
    <citation type="submission" date="2017-11" db="EMBL/GenBank/DDBJ databases">
        <title>Genomic Encyclopedia of Type Strains, Phase III (KMG-III): the genomes of soil and plant-associated and newly described type strains.</title>
        <authorList>
            <person name="Whitman W."/>
        </authorList>
    </citation>
    <scope>NUCLEOTIDE SEQUENCE [LARGE SCALE GENOMIC DNA]</scope>
    <source>
        <strain evidence="16 17">UB-Domo-W1</strain>
    </source>
</reference>
<evidence type="ECO:0000313" key="16">
    <source>
        <dbReference type="EMBL" id="PJI83387.1"/>
    </source>
</evidence>
<comment type="caution">
    <text evidence="16">The sequence shown here is derived from an EMBL/GenBank/DDBJ whole genome shotgun (WGS) entry which is preliminary data.</text>
</comment>
<dbReference type="NCBIfam" id="TIGR01192">
    <property type="entry name" value="chvA"/>
    <property type="match status" value="1"/>
</dbReference>
<dbReference type="EMBL" id="PGTX01000001">
    <property type="protein sequence ID" value="PJI83387.1"/>
    <property type="molecule type" value="Genomic_DNA"/>
</dbReference>
<dbReference type="OrthoDB" id="8554730at2"/>
<sequence length="587" mass="65691">MNFLHLYLRVLEKLGSDRRLGWILALANVTLAIALFAEPVLFGHVIDQLSSAPRTSGDVVWNSVWPLLLLWIGFGLFTIICSTLVALFADRLAHRRRHAVFSEYFEHVLHLPLAQQSRLHSGRLMKIMLAGTDTLWWIWLSFFREHLAAIVSLTVLIPLALYINWRLAIVLIVLCMVFGILTHFILRKTQKLQHQIESHHSDLAELASDTLSNIALVQSFARIQTEVKALHHISQRVLGAQLPVLSWWAIVTVLTRSATTLSILCIVILGVWLYTQSLITVGEIVTFIAFAGIVIGRLEQVVTFANKLAMDTPRLQEFFSVLDTDPEIQDLPGAIDPGRCTGLIEFRHVYFSYNNQHQAVNNVCFTVKPGQMLALVGTSGAGKSTALSLLYRAFDPQSGQITIDGSDIRNLQLTALRRNIGVVFQEPLLFNRSIAENLRIGSPQATEDEMRAACLRAQALDFIERQAEGFDTIIGERGRHLSGGERQRLAIARVLLKDPPILILDEATSALDSTTENSLLKALHELIRTRATLVIAHRLSTIRQADQILVMDAGELIESGTFDTLYEKGGRFTEIVNQQYHLTSKPN</sequence>
<dbReference type="GO" id="GO:0015441">
    <property type="term" value="F:ABC-type beta-glucan transporter activity"/>
    <property type="evidence" value="ECO:0007669"/>
    <property type="project" value="InterPro"/>
</dbReference>
<dbReference type="AlphaFoldDB" id="A0A2M8VZU1"/>
<dbReference type="Pfam" id="PF00664">
    <property type="entry name" value="ABC_membrane"/>
    <property type="match status" value="1"/>
</dbReference>
<evidence type="ECO:0000259" key="14">
    <source>
        <dbReference type="PROSITE" id="PS50893"/>
    </source>
</evidence>
<dbReference type="InterPro" id="IPR039421">
    <property type="entry name" value="Type_1_exporter"/>
</dbReference>
<protein>
    <submittedName>
        <fullName evidence="16">ATP-binding cassette subfamily B protein</fullName>
    </submittedName>
</protein>
<evidence type="ECO:0000256" key="10">
    <source>
        <dbReference type="ARBA" id="ARBA00022989"/>
    </source>
</evidence>
<feature type="transmembrane region" description="Helical" evidence="13">
    <location>
        <begin position="167"/>
        <end position="186"/>
    </location>
</feature>
<keyword evidence="4" id="KW-0997">Cell inner membrane</keyword>
<evidence type="ECO:0000256" key="4">
    <source>
        <dbReference type="ARBA" id="ARBA00022519"/>
    </source>
</evidence>
<evidence type="ECO:0000256" key="8">
    <source>
        <dbReference type="ARBA" id="ARBA00022840"/>
    </source>
</evidence>